<evidence type="ECO:0000313" key="2">
    <source>
        <dbReference type="EMBL" id="CCC95371.1"/>
    </source>
</evidence>
<feature type="region of interest" description="Disordered" evidence="1">
    <location>
        <begin position="178"/>
        <end position="260"/>
    </location>
</feature>
<dbReference type="VEuPathDB" id="TriTrypDB:TcIL3000.11.8210"/>
<proteinExistence type="predicted"/>
<sequence>MLDNDHYDIGPGDLAGMQGGNSHINSYEKHCSFLPSEYADHEDLLRDERRAYMEAPPKYPAEDSYAGYGSSEEYRTEQHIVAEAPTVGARRLSKDRLTRGGGLNIFSWNTDVPTANQPRGVRDRNCAELQRLKPVDSSTQRDKEVREKFEANTQSRFLCFSGGDSPERRRGVRVFNAKNNNNSEGWKQNSGMGHGRRSERNIVDEPPAFVSQRQERPPHQDLPPAGLSSFNGRREGGGIPGFAGMGENKQQNPRRGRGVY</sequence>
<gene>
    <name evidence="2" type="ORF">TCIL3000_11_8210</name>
</gene>
<dbReference type="AlphaFoldDB" id="G0V150"/>
<reference evidence="2" key="1">
    <citation type="journal article" date="2012" name="Proc. Natl. Acad. Sci. U.S.A.">
        <title>Antigenic diversity is generated by distinct evolutionary mechanisms in African trypanosome species.</title>
        <authorList>
            <person name="Jackson A.P."/>
            <person name="Berry A."/>
            <person name="Aslett M."/>
            <person name="Allison H.C."/>
            <person name="Burton P."/>
            <person name="Vavrova-Anderson J."/>
            <person name="Brown R."/>
            <person name="Browne H."/>
            <person name="Corton N."/>
            <person name="Hauser H."/>
            <person name="Gamble J."/>
            <person name="Gilderthorp R."/>
            <person name="Marcello L."/>
            <person name="McQuillan J."/>
            <person name="Otto T.D."/>
            <person name="Quail M.A."/>
            <person name="Sanders M.J."/>
            <person name="van Tonder A."/>
            <person name="Ginger M.L."/>
            <person name="Field M.C."/>
            <person name="Barry J.D."/>
            <person name="Hertz-Fowler C."/>
            <person name="Berriman M."/>
        </authorList>
    </citation>
    <scope>NUCLEOTIDE SEQUENCE</scope>
    <source>
        <strain evidence="2">IL3000</strain>
    </source>
</reference>
<dbReference type="EMBL" id="HE575324">
    <property type="protein sequence ID" value="CCC95371.1"/>
    <property type="molecule type" value="Genomic_DNA"/>
</dbReference>
<accession>G0V150</accession>
<protein>
    <submittedName>
        <fullName evidence="2">Uncharacterized protein TCIL3000_11_8210</fullName>
    </submittedName>
</protein>
<evidence type="ECO:0000256" key="1">
    <source>
        <dbReference type="SAM" id="MobiDB-lite"/>
    </source>
</evidence>
<name>G0V150_TRYCI</name>
<feature type="compositionally biased region" description="Polar residues" evidence="1">
    <location>
        <begin position="178"/>
        <end position="191"/>
    </location>
</feature>
<organism evidence="2">
    <name type="scientific">Trypanosoma congolense (strain IL3000)</name>
    <dbReference type="NCBI Taxonomy" id="1068625"/>
    <lineage>
        <taxon>Eukaryota</taxon>
        <taxon>Discoba</taxon>
        <taxon>Euglenozoa</taxon>
        <taxon>Kinetoplastea</taxon>
        <taxon>Metakinetoplastina</taxon>
        <taxon>Trypanosomatida</taxon>
        <taxon>Trypanosomatidae</taxon>
        <taxon>Trypanosoma</taxon>
        <taxon>Nannomonas</taxon>
    </lineage>
</organism>